<sequence length="681" mass="76643">MSSSNPLKRPATEAPTASAHEAKKRGRPKKSDDHVENEHARANAIWLKENCMPFEMADVDSRVGELFRHPGNGWTESLEQSMNRMWQDGIYSEAKDRLTEAVKKKKGTTTPQLLNLWKICLRVLKVTPVRLISFLELLEYHPDRAHLDVFSKQFCTSLASLILHPAMKAKKQRIVICLQYAVLCRIDDRRIWPLSSSTSKCPVITAMIGVMKQAKDRKSHRPIHDVLVSCYSACEEKGEKPSGTANLLRRIGETVRSSMPGPEVDDDMLAYRGRRVYPVSLHDLRIVIKTLDETEWEDESWRCTAQESYDSYISLNFCKGDIPHWRQLTEHYERSHKNTLREWMLQTGFSPDDDGPSGSRESPEGSTYQGGFESDHEGGLGSSLRPDNRSHTEFAGNQSRIEDEGDLEVGDLPFMAYGSPRTNQGSETRGRSPPVQSPVALSNNSQRWPLRPTEAIATEPELIQVSSETFRAMELHIKNLERKVEAFEGLLRPLQRSHEELQRKVKFLETGAFNRDSSRNGPAHSSPNGGGIMNSDQHHLTELPDTLGLSAEHSWAPVGTPPPEEPRPSSAVMSQFEPDGQVSPTGCRSVLSQTSANSNRIVDVKEERRLAYRSVGLLDLGRVRELYQQRSNWDLPDPVMGCPVGIGRSRTHCLGQRHPEAVNRMANSERVAQLVQVLTKP</sequence>
<dbReference type="Proteomes" id="UP000283569">
    <property type="component" value="Unassembled WGS sequence"/>
</dbReference>
<feature type="region of interest" description="Disordered" evidence="1">
    <location>
        <begin position="346"/>
        <end position="445"/>
    </location>
</feature>
<name>A0A420TZB5_GIBIN</name>
<accession>A0A420TZB5</accession>
<dbReference type="EMBL" id="MRDB01000006">
    <property type="protein sequence ID" value="RKL46853.1"/>
    <property type="molecule type" value="Genomic_DNA"/>
</dbReference>
<evidence type="ECO:0000313" key="2">
    <source>
        <dbReference type="EMBL" id="RKL46853.1"/>
    </source>
</evidence>
<feature type="region of interest" description="Disordered" evidence="1">
    <location>
        <begin position="1"/>
        <end position="37"/>
    </location>
</feature>
<gene>
    <name evidence="2" type="ORF">BFJ72_g2593</name>
</gene>
<evidence type="ECO:0000313" key="3">
    <source>
        <dbReference type="Proteomes" id="UP000283569"/>
    </source>
</evidence>
<organism evidence="2 3">
    <name type="scientific">Gibberella intermedia</name>
    <name type="common">Bulb rot disease fungus</name>
    <name type="synonym">Fusarium proliferatum</name>
    <dbReference type="NCBI Taxonomy" id="948311"/>
    <lineage>
        <taxon>Eukaryota</taxon>
        <taxon>Fungi</taxon>
        <taxon>Dikarya</taxon>
        <taxon>Ascomycota</taxon>
        <taxon>Pezizomycotina</taxon>
        <taxon>Sordariomycetes</taxon>
        <taxon>Hypocreomycetidae</taxon>
        <taxon>Hypocreales</taxon>
        <taxon>Nectriaceae</taxon>
        <taxon>Fusarium</taxon>
        <taxon>Fusarium fujikuroi species complex</taxon>
    </lineage>
</organism>
<reference evidence="2 3" key="1">
    <citation type="journal article" date="2018" name="Sci. Rep.">
        <title>Characterisation of pathogen-specific regions and novel effector candidates in Fusarium oxysporum f. sp. cepae.</title>
        <authorList>
            <person name="Armitage A.D."/>
            <person name="Taylor A."/>
            <person name="Sobczyk M.K."/>
            <person name="Baxter L."/>
            <person name="Greenfield B.P."/>
            <person name="Bates H.J."/>
            <person name="Wilson F."/>
            <person name="Jackson A.C."/>
            <person name="Ott S."/>
            <person name="Harrison R.J."/>
            <person name="Clarkson J.P."/>
        </authorList>
    </citation>
    <scope>NUCLEOTIDE SEQUENCE [LARGE SCALE GENOMIC DNA]</scope>
    <source>
        <strain evidence="2 3">Fp_A8</strain>
    </source>
</reference>
<evidence type="ECO:0000256" key="1">
    <source>
        <dbReference type="SAM" id="MobiDB-lite"/>
    </source>
</evidence>
<feature type="region of interest" description="Disordered" evidence="1">
    <location>
        <begin position="512"/>
        <end position="538"/>
    </location>
</feature>
<feature type="compositionally biased region" description="Low complexity" evidence="1">
    <location>
        <begin position="356"/>
        <end position="366"/>
    </location>
</feature>
<proteinExistence type="predicted"/>
<feature type="region of interest" description="Disordered" evidence="1">
    <location>
        <begin position="552"/>
        <end position="587"/>
    </location>
</feature>
<dbReference type="AlphaFoldDB" id="A0A420TZB5"/>
<protein>
    <submittedName>
        <fullName evidence="2">Uncharacterized protein</fullName>
    </submittedName>
</protein>
<comment type="caution">
    <text evidence="2">The sequence shown here is derived from an EMBL/GenBank/DDBJ whole genome shotgun (WGS) entry which is preliminary data.</text>
</comment>